<accession>A0A812VGJ8</accession>
<reference evidence="2" key="1">
    <citation type="submission" date="2021-02" db="EMBL/GenBank/DDBJ databases">
        <authorList>
            <person name="Dougan E. K."/>
            <person name="Rhodes N."/>
            <person name="Thang M."/>
            <person name="Chan C."/>
        </authorList>
    </citation>
    <scope>NUCLEOTIDE SEQUENCE</scope>
</reference>
<name>A0A812VGJ8_9DINO</name>
<dbReference type="EMBL" id="CAJNDS010002850">
    <property type="protein sequence ID" value="CAE7618889.1"/>
    <property type="molecule type" value="Genomic_DNA"/>
</dbReference>
<feature type="region of interest" description="Disordered" evidence="1">
    <location>
        <begin position="76"/>
        <end position="148"/>
    </location>
</feature>
<evidence type="ECO:0000313" key="3">
    <source>
        <dbReference type="Proteomes" id="UP000604046"/>
    </source>
</evidence>
<comment type="caution">
    <text evidence="2">The sequence shown here is derived from an EMBL/GenBank/DDBJ whole genome shotgun (WGS) entry which is preliminary data.</text>
</comment>
<feature type="compositionally biased region" description="Basic and acidic residues" evidence="1">
    <location>
        <begin position="1"/>
        <end position="12"/>
    </location>
</feature>
<keyword evidence="3" id="KW-1185">Reference proteome</keyword>
<dbReference type="Proteomes" id="UP000604046">
    <property type="component" value="Unassembled WGS sequence"/>
</dbReference>
<feature type="region of interest" description="Disordered" evidence="1">
    <location>
        <begin position="1"/>
        <end position="57"/>
    </location>
</feature>
<dbReference type="AlphaFoldDB" id="A0A812VGJ8"/>
<sequence length="244" mass="25903">MDHDASAVDHPETTPYEVPEEACASKLPLGGSNDQDGADPFTGFFSSTLDDPEEVSPLGVPRSLVLALQDTARLAALQSSPRSSSSGPSDGGELPEVPTESALRPSNDLCDQPRPVLLPPPYAVPFDPGDVPDPLGPAGSRLSPAQLGLPQQLPAPSSVALLCMCKACRLSRESCEPSTLQAAQAQTVEMPSRGASSAERWRIKRLAGPRALFKPAMLRIRRDFKEQLFTSQLPQLAQPGASEE</sequence>
<feature type="compositionally biased region" description="Low complexity" evidence="1">
    <location>
        <begin position="79"/>
        <end position="92"/>
    </location>
</feature>
<dbReference type="OrthoDB" id="10538194at2759"/>
<organism evidence="2 3">
    <name type="scientific">Symbiodinium natans</name>
    <dbReference type="NCBI Taxonomy" id="878477"/>
    <lineage>
        <taxon>Eukaryota</taxon>
        <taxon>Sar</taxon>
        <taxon>Alveolata</taxon>
        <taxon>Dinophyceae</taxon>
        <taxon>Suessiales</taxon>
        <taxon>Symbiodiniaceae</taxon>
        <taxon>Symbiodinium</taxon>
    </lineage>
</organism>
<proteinExistence type="predicted"/>
<protein>
    <submittedName>
        <fullName evidence="2">Uncharacterized protein</fullName>
    </submittedName>
</protein>
<evidence type="ECO:0000256" key="1">
    <source>
        <dbReference type="SAM" id="MobiDB-lite"/>
    </source>
</evidence>
<evidence type="ECO:0000313" key="2">
    <source>
        <dbReference type="EMBL" id="CAE7618889.1"/>
    </source>
</evidence>
<gene>
    <name evidence="2" type="ORF">SNAT2548_LOCUS35173</name>
</gene>